<dbReference type="InterPro" id="IPR023393">
    <property type="entry name" value="START-like_dom_sf"/>
</dbReference>
<evidence type="ECO:0000313" key="2">
    <source>
        <dbReference type="Proteomes" id="UP001205740"/>
    </source>
</evidence>
<accession>A0ABT1GY31</accession>
<dbReference type="EMBL" id="JAMTCG010000002">
    <property type="protein sequence ID" value="MCP2159866.1"/>
    <property type="molecule type" value="Genomic_DNA"/>
</dbReference>
<proteinExistence type="predicted"/>
<dbReference type="Pfam" id="PF10604">
    <property type="entry name" value="Polyketide_cyc2"/>
    <property type="match status" value="1"/>
</dbReference>
<gene>
    <name evidence="1" type="ORF">LX12_001045</name>
</gene>
<name>A0ABT1GY31_9NOCA</name>
<comment type="caution">
    <text evidence="1">The sequence shown here is derived from an EMBL/GenBank/DDBJ whole genome shotgun (WGS) entry which is preliminary data.</text>
</comment>
<dbReference type="SUPFAM" id="SSF55961">
    <property type="entry name" value="Bet v1-like"/>
    <property type="match status" value="1"/>
</dbReference>
<organism evidence="1 2">
    <name type="scientific">Williamsia serinedens</name>
    <dbReference type="NCBI Taxonomy" id="391736"/>
    <lineage>
        <taxon>Bacteria</taxon>
        <taxon>Bacillati</taxon>
        <taxon>Actinomycetota</taxon>
        <taxon>Actinomycetes</taxon>
        <taxon>Mycobacteriales</taxon>
        <taxon>Nocardiaceae</taxon>
        <taxon>Williamsia</taxon>
    </lineage>
</organism>
<sequence length="144" mass="15749">MVQVTRTFTAGVEQKAAVAYLRDFANATQWDPGSISNVQTTDGPVAVGTVWHNTSSFGGAKPQLDYTLVRDDPDHVRFEGTNTATDTADDIAVRALGDGRSEITYTATIRPKGVWRLGIPVFWLLFQRIAGETVRSMTDSLETL</sequence>
<reference evidence="1 2" key="1">
    <citation type="submission" date="2022-06" db="EMBL/GenBank/DDBJ databases">
        <title>Genomic Encyclopedia of Archaeal and Bacterial Type Strains, Phase II (KMG-II): from individual species to whole genera.</title>
        <authorList>
            <person name="Goeker M."/>
        </authorList>
    </citation>
    <scope>NUCLEOTIDE SEQUENCE [LARGE SCALE GENOMIC DNA]</scope>
    <source>
        <strain evidence="1 2">DSM 45037</strain>
    </source>
</reference>
<dbReference type="RefSeq" id="WP_253653461.1">
    <property type="nucleotide sequence ID" value="NZ_BAAAOE010000001.1"/>
</dbReference>
<dbReference type="Gene3D" id="3.30.530.20">
    <property type="match status" value="1"/>
</dbReference>
<protein>
    <submittedName>
        <fullName evidence="1">Polyketide cyclase / dehydrase and lipid transport</fullName>
    </submittedName>
</protein>
<evidence type="ECO:0000313" key="1">
    <source>
        <dbReference type="EMBL" id="MCP2159866.1"/>
    </source>
</evidence>
<dbReference type="Proteomes" id="UP001205740">
    <property type="component" value="Unassembled WGS sequence"/>
</dbReference>
<dbReference type="InterPro" id="IPR019587">
    <property type="entry name" value="Polyketide_cyclase/dehydratase"/>
</dbReference>
<keyword evidence="2" id="KW-1185">Reference proteome</keyword>